<sequence>MHASQASYEWFSRNHDGDIPPLPTGRGQCLGGIGAHRAEPLPF</sequence>
<gene>
    <name evidence="2" type="ORF">SAMN05421736_11329</name>
</gene>
<dbReference type="Proteomes" id="UP000198935">
    <property type="component" value="Unassembled WGS sequence"/>
</dbReference>
<proteinExistence type="predicted"/>
<name>A0A1H3T3Z5_9BACI</name>
<evidence type="ECO:0000313" key="3">
    <source>
        <dbReference type="Proteomes" id="UP000198935"/>
    </source>
</evidence>
<feature type="region of interest" description="Disordered" evidence="1">
    <location>
        <begin position="12"/>
        <end position="43"/>
    </location>
</feature>
<protein>
    <submittedName>
        <fullName evidence="2">Uncharacterized protein</fullName>
    </submittedName>
</protein>
<dbReference type="EMBL" id="FNPI01000013">
    <property type="protein sequence ID" value="SDZ44924.1"/>
    <property type="molecule type" value="Genomic_DNA"/>
</dbReference>
<evidence type="ECO:0000256" key="1">
    <source>
        <dbReference type="SAM" id="MobiDB-lite"/>
    </source>
</evidence>
<dbReference type="AlphaFoldDB" id="A0A1H3T3Z5"/>
<keyword evidence="3" id="KW-1185">Reference proteome</keyword>
<evidence type="ECO:0000313" key="2">
    <source>
        <dbReference type="EMBL" id="SDZ44924.1"/>
    </source>
</evidence>
<accession>A0A1H3T3Z5</accession>
<reference evidence="3" key="1">
    <citation type="submission" date="2016-10" db="EMBL/GenBank/DDBJ databases">
        <authorList>
            <person name="Varghese N."/>
            <person name="Submissions S."/>
        </authorList>
    </citation>
    <scope>NUCLEOTIDE SEQUENCE [LARGE SCALE GENOMIC DNA]</scope>
    <source>
        <strain evidence="3">SP</strain>
    </source>
</reference>
<organism evidence="2 3">
    <name type="scientific">Evansella caseinilytica</name>
    <dbReference type="NCBI Taxonomy" id="1503961"/>
    <lineage>
        <taxon>Bacteria</taxon>
        <taxon>Bacillati</taxon>
        <taxon>Bacillota</taxon>
        <taxon>Bacilli</taxon>
        <taxon>Bacillales</taxon>
        <taxon>Bacillaceae</taxon>
        <taxon>Evansella</taxon>
    </lineage>
</organism>